<evidence type="ECO:0000313" key="2">
    <source>
        <dbReference type="EMBL" id="MCO5978548.1"/>
    </source>
</evidence>
<organism evidence="2 3">
    <name type="scientific">Ideonella oryzae</name>
    <dbReference type="NCBI Taxonomy" id="2937441"/>
    <lineage>
        <taxon>Bacteria</taxon>
        <taxon>Pseudomonadati</taxon>
        <taxon>Pseudomonadota</taxon>
        <taxon>Betaproteobacteria</taxon>
        <taxon>Burkholderiales</taxon>
        <taxon>Sphaerotilaceae</taxon>
        <taxon>Ideonella</taxon>
    </lineage>
</organism>
<keyword evidence="3" id="KW-1185">Reference proteome</keyword>
<dbReference type="Pfam" id="PF03695">
    <property type="entry name" value="UPF0149"/>
    <property type="match status" value="1"/>
</dbReference>
<dbReference type="Pfam" id="PF02810">
    <property type="entry name" value="SEC-C"/>
    <property type="match status" value="1"/>
</dbReference>
<evidence type="ECO:0000256" key="1">
    <source>
        <dbReference type="SAM" id="MobiDB-lite"/>
    </source>
</evidence>
<reference evidence="2 3" key="1">
    <citation type="submission" date="2022-06" db="EMBL/GenBank/DDBJ databases">
        <title>Ideonella sp. NS12-5 Genome sequencing and assembly.</title>
        <authorList>
            <person name="Jung Y."/>
        </authorList>
    </citation>
    <scope>NUCLEOTIDE SEQUENCE [LARGE SCALE GENOMIC DNA]</scope>
    <source>
        <strain evidence="2 3">NS12-5</strain>
    </source>
</reference>
<dbReference type="NCBIfam" id="TIGR02292">
    <property type="entry name" value="ygfB_yecA"/>
    <property type="match status" value="1"/>
</dbReference>
<dbReference type="PANTHER" id="PTHR33747">
    <property type="entry name" value="UPF0225 PROTEIN SCO1677"/>
    <property type="match status" value="1"/>
</dbReference>
<evidence type="ECO:0000313" key="3">
    <source>
        <dbReference type="Proteomes" id="UP001204851"/>
    </source>
</evidence>
<dbReference type="SUPFAM" id="SSF101327">
    <property type="entry name" value="YgfB-like"/>
    <property type="match status" value="1"/>
</dbReference>
<gene>
    <name evidence="2" type="ORF">M0L44_17775</name>
</gene>
<comment type="caution">
    <text evidence="2">The sequence shown here is derived from an EMBL/GenBank/DDBJ whole genome shotgun (WGS) entry which is preliminary data.</text>
</comment>
<dbReference type="InterPro" id="IPR036255">
    <property type="entry name" value="YgfB-like_sf"/>
</dbReference>
<dbReference type="Proteomes" id="UP001204851">
    <property type="component" value="Unassembled WGS sequence"/>
</dbReference>
<proteinExistence type="predicted"/>
<sequence length="232" mass="25704">MQFTPPADRPWSDEDIECLETFLFAEDNGLDRPLSASAIDGFFCALISAPNFVMPTQALKWVWDADEGVQAPAFESEDQMQAMVGLLMQQWNAIASALMIPGEYAPLLSERALPDGRVVSIMDDWCQGYVLGMARDMPAWTPLLTAQPEWFATMLSYGTEEGWAYLEQHPLSDEEHEAAADALAGQAQAIYARFLAQRMPAAPRRREGPKVGRNDPCPCGSGRKYKQCHGAQ</sequence>
<dbReference type="InterPro" id="IPR011978">
    <property type="entry name" value="YgfB-like"/>
</dbReference>
<dbReference type="Gene3D" id="3.10.450.50">
    <property type="match status" value="1"/>
</dbReference>
<dbReference type="Gene3D" id="1.20.120.740">
    <property type="entry name" value="YgfB uncharacterised protein family UPF0149, PF03695"/>
    <property type="match status" value="1"/>
</dbReference>
<dbReference type="SUPFAM" id="SSF103642">
    <property type="entry name" value="Sec-C motif"/>
    <property type="match status" value="1"/>
</dbReference>
<dbReference type="EMBL" id="JAMXMC010000011">
    <property type="protein sequence ID" value="MCO5978548.1"/>
    <property type="molecule type" value="Genomic_DNA"/>
</dbReference>
<feature type="compositionally biased region" description="Basic and acidic residues" evidence="1">
    <location>
        <begin position="204"/>
        <end position="213"/>
    </location>
</feature>
<feature type="region of interest" description="Disordered" evidence="1">
    <location>
        <begin position="201"/>
        <end position="232"/>
    </location>
</feature>
<feature type="compositionally biased region" description="Basic residues" evidence="1">
    <location>
        <begin position="223"/>
        <end position="232"/>
    </location>
</feature>
<accession>A0ABT1BQT9</accession>
<dbReference type="PANTHER" id="PTHR33747:SF1">
    <property type="entry name" value="ADENYLATE CYCLASE-ASSOCIATED CAP C-TERMINAL DOMAIN-CONTAINING PROTEIN"/>
    <property type="match status" value="1"/>
</dbReference>
<dbReference type="RefSeq" id="WP_252771202.1">
    <property type="nucleotide sequence ID" value="NZ_JAMXMC010000011.1"/>
</dbReference>
<name>A0ABT1BQT9_9BURK</name>
<protein>
    <submittedName>
        <fullName evidence="2">UPF0149 family protein</fullName>
    </submittedName>
</protein>
<dbReference type="InterPro" id="IPR004027">
    <property type="entry name" value="SEC_C_motif"/>
</dbReference>